<accession>A0A0R3WQX7</accession>
<keyword evidence="1" id="KW-1015">Disulfide bond</keyword>
<feature type="transmembrane region" description="Helical" evidence="2">
    <location>
        <begin position="575"/>
        <end position="597"/>
    </location>
</feature>
<dbReference type="SUPFAM" id="SSF82895">
    <property type="entry name" value="TSP-1 type 1 repeat"/>
    <property type="match status" value="1"/>
</dbReference>
<keyword evidence="3" id="KW-0732">Signal</keyword>
<feature type="domain" description="EGF-like" evidence="4">
    <location>
        <begin position="332"/>
        <end position="371"/>
    </location>
</feature>
<dbReference type="InterPro" id="IPR036383">
    <property type="entry name" value="TSP1_rpt_sf"/>
</dbReference>
<evidence type="ECO:0000313" key="6">
    <source>
        <dbReference type="Proteomes" id="UP000274429"/>
    </source>
</evidence>
<dbReference type="EMBL" id="UYWX01001991">
    <property type="protein sequence ID" value="VDM22056.1"/>
    <property type="molecule type" value="Genomic_DNA"/>
</dbReference>
<dbReference type="Gene3D" id="2.20.100.10">
    <property type="entry name" value="Thrombospondin type-1 (TSP1) repeat"/>
    <property type="match status" value="1"/>
</dbReference>
<gene>
    <name evidence="5" type="ORF">TTAC_LOCUS3152</name>
</gene>
<dbReference type="SMART" id="SM00181">
    <property type="entry name" value="EGF"/>
    <property type="match status" value="3"/>
</dbReference>
<dbReference type="PROSITE" id="PS50092">
    <property type="entry name" value="TSP1"/>
    <property type="match status" value="1"/>
</dbReference>
<keyword evidence="6" id="KW-1185">Reference proteome</keyword>
<protein>
    <submittedName>
        <fullName evidence="7">EGF-like domain-containing protein</fullName>
    </submittedName>
</protein>
<comment type="caution">
    <text evidence="1">Lacks conserved residue(s) required for the propagation of feature annotation.</text>
</comment>
<name>A0A0R3WQX7_HYDTA</name>
<dbReference type="InterPro" id="IPR000742">
    <property type="entry name" value="EGF"/>
</dbReference>
<dbReference type="WBParaSite" id="TTAC_0000316701-mRNA-1">
    <property type="protein sequence ID" value="TTAC_0000316701-mRNA-1"/>
    <property type="gene ID" value="TTAC_0000316701"/>
</dbReference>
<dbReference type="SMART" id="SM00209">
    <property type="entry name" value="TSP1"/>
    <property type="match status" value="1"/>
</dbReference>
<feature type="domain" description="EGF-like" evidence="4">
    <location>
        <begin position="431"/>
        <end position="468"/>
    </location>
</feature>
<feature type="signal peptide" evidence="3">
    <location>
        <begin position="1"/>
        <end position="19"/>
    </location>
</feature>
<reference evidence="5 6" key="2">
    <citation type="submission" date="2018-11" db="EMBL/GenBank/DDBJ databases">
        <authorList>
            <consortium name="Pathogen Informatics"/>
        </authorList>
    </citation>
    <scope>NUCLEOTIDE SEQUENCE [LARGE SCALE GENOMIC DNA]</scope>
</reference>
<evidence type="ECO:0000256" key="1">
    <source>
        <dbReference type="PROSITE-ProRule" id="PRU00076"/>
    </source>
</evidence>
<dbReference type="PROSITE" id="PS00022">
    <property type="entry name" value="EGF_1"/>
    <property type="match status" value="2"/>
</dbReference>
<dbReference type="PROSITE" id="PS50026">
    <property type="entry name" value="EGF_3"/>
    <property type="match status" value="2"/>
</dbReference>
<evidence type="ECO:0000313" key="7">
    <source>
        <dbReference type="WBParaSite" id="TTAC_0000316701-mRNA-1"/>
    </source>
</evidence>
<keyword evidence="2" id="KW-0812">Transmembrane</keyword>
<keyword evidence="2" id="KW-1133">Transmembrane helix</keyword>
<evidence type="ECO:0000259" key="4">
    <source>
        <dbReference type="PROSITE" id="PS50026"/>
    </source>
</evidence>
<sequence>MRIHHFCVWCCILLCQAQQRESPLDFLTPNRDEIINFFFPHFTPYCDMMDLVLRASKYGFPSYLRRTQVLPDSLVFNIPADMLLAPIGRIEFHIPTYVKHLLHLAKVKSERISTQESVIESTKHVWLNAIRPANFQHYIQPQALRLLIYDEKAMMNDRKAARVGAINVPLVNTYIYPSNSTQNIPLSILAMSGWRLLFWTAISQMPNFYHTLYRHKSEPHTTSIQAPSRLDELSSTFLFHLCAEMRRDSSLLETDVPDGFCPNPCATSPCLTLPHTTGQQCHLTGRGLFMNDFRCECLPGFKWVAAITGSKEETEEDEVKTPLSDEFGACVAVDICESYCSPLGTRRCDIIPGTSTAICLCKLTFMGPTCSTPRDPCVELSDKEKMPGNMACNTGQGGICIPTLGSDFYECRCATSWTKDAGLEFDNCLALKDKCASEVCVRGDCISSADGSNMICLCPEEAYGKRCENLRGSWGQWSPWSACSPACGHGKIRYRERVRGCLHGTTCRGGRRRQVEVCPENLPCPDELVMLGLGPAALAPQDVLEGGEAQPNFDLQQAYALKRRQYSLLTQVLKFVFLLLCAFAIVSATIMFAYAVLY</sequence>
<evidence type="ECO:0000313" key="5">
    <source>
        <dbReference type="EMBL" id="VDM22056.1"/>
    </source>
</evidence>
<feature type="disulfide bond" evidence="1">
    <location>
        <begin position="458"/>
        <end position="467"/>
    </location>
</feature>
<keyword evidence="1" id="KW-0245">EGF-like domain</keyword>
<dbReference type="InterPro" id="IPR000884">
    <property type="entry name" value="TSP1_rpt"/>
</dbReference>
<feature type="chain" id="PRO_5043132953" evidence="3">
    <location>
        <begin position="20"/>
        <end position="598"/>
    </location>
</feature>
<keyword evidence="2" id="KW-0472">Membrane</keyword>
<evidence type="ECO:0000256" key="3">
    <source>
        <dbReference type="SAM" id="SignalP"/>
    </source>
</evidence>
<dbReference type="Proteomes" id="UP000274429">
    <property type="component" value="Unassembled WGS sequence"/>
</dbReference>
<dbReference type="SUPFAM" id="SSF57196">
    <property type="entry name" value="EGF/Laminin"/>
    <property type="match status" value="1"/>
</dbReference>
<reference evidence="7" key="1">
    <citation type="submission" date="2017-02" db="UniProtKB">
        <authorList>
            <consortium name="WormBaseParasite"/>
        </authorList>
    </citation>
    <scope>IDENTIFICATION</scope>
</reference>
<dbReference type="AlphaFoldDB" id="A0A0R3WQX7"/>
<feature type="disulfide bond" evidence="1">
    <location>
        <begin position="361"/>
        <end position="370"/>
    </location>
</feature>
<feature type="disulfide bond" evidence="1">
    <location>
        <begin position="435"/>
        <end position="445"/>
    </location>
</feature>
<dbReference type="OrthoDB" id="5855429at2759"/>
<dbReference type="STRING" id="6205.A0A0R3WQX7"/>
<organism evidence="7">
    <name type="scientific">Hydatigena taeniaeformis</name>
    <name type="common">Feline tapeworm</name>
    <name type="synonym">Taenia taeniaeformis</name>
    <dbReference type="NCBI Taxonomy" id="6205"/>
    <lineage>
        <taxon>Eukaryota</taxon>
        <taxon>Metazoa</taxon>
        <taxon>Spiralia</taxon>
        <taxon>Lophotrochozoa</taxon>
        <taxon>Platyhelminthes</taxon>
        <taxon>Cestoda</taxon>
        <taxon>Eucestoda</taxon>
        <taxon>Cyclophyllidea</taxon>
        <taxon>Taeniidae</taxon>
        <taxon>Hydatigera</taxon>
    </lineage>
</organism>
<evidence type="ECO:0000256" key="2">
    <source>
        <dbReference type="SAM" id="Phobius"/>
    </source>
</evidence>
<proteinExistence type="predicted"/>